<dbReference type="Proteomes" id="UP000499080">
    <property type="component" value="Unassembled WGS sequence"/>
</dbReference>
<proteinExistence type="predicted"/>
<dbReference type="EMBL" id="BGPR01003622">
    <property type="protein sequence ID" value="GBM90460.1"/>
    <property type="molecule type" value="Genomic_DNA"/>
</dbReference>
<organism evidence="1 2">
    <name type="scientific">Araneus ventricosus</name>
    <name type="common">Orbweaver spider</name>
    <name type="synonym">Epeira ventricosa</name>
    <dbReference type="NCBI Taxonomy" id="182803"/>
    <lineage>
        <taxon>Eukaryota</taxon>
        <taxon>Metazoa</taxon>
        <taxon>Ecdysozoa</taxon>
        <taxon>Arthropoda</taxon>
        <taxon>Chelicerata</taxon>
        <taxon>Arachnida</taxon>
        <taxon>Araneae</taxon>
        <taxon>Araneomorphae</taxon>
        <taxon>Entelegynae</taxon>
        <taxon>Araneoidea</taxon>
        <taxon>Araneidae</taxon>
        <taxon>Araneus</taxon>
    </lineage>
</organism>
<reference evidence="1 2" key="1">
    <citation type="journal article" date="2019" name="Sci. Rep.">
        <title>Orb-weaving spider Araneus ventricosus genome elucidates the spidroin gene catalogue.</title>
        <authorList>
            <person name="Kono N."/>
            <person name="Nakamura H."/>
            <person name="Ohtoshi R."/>
            <person name="Moran D.A.P."/>
            <person name="Shinohara A."/>
            <person name="Yoshida Y."/>
            <person name="Fujiwara M."/>
            <person name="Mori M."/>
            <person name="Tomita M."/>
            <person name="Arakawa K."/>
        </authorList>
    </citation>
    <scope>NUCLEOTIDE SEQUENCE [LARGE SCALE GENOMIC DNA]</scope>
</reference>
<protein>
    <submittedName>
        <fullName evidence="1">Uncharacterized protein</fullName>
    </submittedName>
</protein>
<evidence type="ECO:0000313" key="1">
    <source>
        <dbReference type="EMBL" id="GBM90460.1"/>
    </source>
</evidence>
<keyword evidence="2" id="KW-1185">Reference proteome</keyword>
<accession>A0A4Y2JK37</accession>
<name>A0A4Y2JK37_ARAVE</name>
<gene>
    <name evidence="1" type="ORF">AVEN_75838_1</name>
</gene>
<evidence type="ECO:0000313" key="2">
    <source>
        <dbReference type="Proteomes" id="UP000499080"/>
    </source>
</evidence>
<dbReference type="AlphaFoldDB" id="A0A4Y2JK37"/>
<sequence length="181" mass="20725">MDCGNNILKHDLLEIKYEFCRTIWGNLWKHDVEIGENPDVRSNRSEEVNPSSQNCTLGVHSAEINSKCVTNVFKGVTVPPASQRYVRLEINNCNSLEDGQLIMLEKYQESPNYLLARAISKVEPDKCLALIMNLKYEPLHLNKNMLLEKVEPVLSTSAEEFVYNVTEKKIREVLNGNRTMI</sequence>
<comment type="caution">
    <text evidence="1">The sequence shown here is derived from an EMBL/GenBank/DDBJ whole genome shotgun (WGS) entry which is preliminary data.</text>
</comment>